<dbReference type="EMBL" id="FOAG01000001">
    <property type="protein sequence ID" value="SEK22471.1"/>
    <property type="molecule type" value="Genomic_DNA"/>
</dbReference>
<name>A0A1H7F8K6_9RHOB</name>
<accession>A0A1H7F8K6</accession>
<evidence type="ECO:0000313" key="2">
    <source>
        <dbReference type="EMBL" id="SEK22471.1"/>
    </source>
</evidence>
<dbReference type="SUPFAM" id="SSF53474">
    <property type="entry name" value="alpha/beta-Hydrolases"/>
    <property type="match status" value="1"/>
</dbReference>
<dbReference type="Proteomes" id="UP000199582">
    <property type="component" value="Unassembled WGS sequence"/>
</dbReference>
<organism evidence="2 3">
    <name type="scientific">Roseovarius azorensis</name>
    <dbReference type="NCBI Taxonomy" id="1287727"/>
    <lineage>
        <taxon>Bacteria</taxon>
        <taxon>Pseudomonadati</taxon>
        <taxon>Pseudomonadota</taxon>
        <taxon>Alphaproteobacteria</taxon>
        <taxon>Rhodobacterales</taxon>
        <taxon>Roseobacteraceae</taxon>
        <taxon>Roseovarius</taxon>
    </lineage>
</organism>
<dbReference type="Pfam" id="PF13704">
    <property type="entry name" value="Glyco_tranf_2_4"/>
    <property type="match status" value="1"/>
</dbReference>
<evidence type="ECO:0008006" key="4">
    <source>
        <dbReference type="Google" id="ProtNLM"/>
    </source>
</evidence>
<evidence type="ECO:0000313" key="3">
    <source>
        <dbReference type="Proteomes" id="UP000199582"/>
    </source>
</evidence>
<dbReference type="STRING" id="1287727.SAMN05443999_10120"/>
<protein>
    <recommendedName>
        <fullName evidence="4">Glycosyl transferase family 2</fullName>
    </recommendedName>
</protein>
<dbReference type="AlphaFoldDB" id="A0A1H7F8K6"/>
<gene>
    <name evidence="2" type="ORF">SAMN05443999_10120</name>
</gene>
<sequence>MTTPPKLLLSAFVPHQSPAFLGWLAYHRVIGVTHTYIFADRKSIGRMPLLDGLAAAGAVTLVPVAVDPDRHEEIRNSALRAAQTEFAESGGYGLYLAPDEYFCISSRAKTIQSLMRACGGADVMSVPVRLTEHHGADAAPHDAGLRSVVRLGLFPSRSVEVPLGTPRSGGPVAWVNGDGQPMPLPHSRLAWAGLAGVAGDDRASVLKSPVPATDIPTPELAPWSDAIAKETAMLMALPGVAAAQATLCAAEPARPGELRQTALETPLSISPHEEPETAETDSTTDAPIAEETGAELAATAGDPAPSLPPWFAEIHTGGNAQGFYTRLEHHAIICVRRDVRRLVVTFDNLSNVHDLSATREPWAYKFVRDNNCSHLSVMARRKDWYRDPQLIAYLERLASDGFFRDFAKVFLTGTSMGGFAALAFSSLAPGATVISFNPQTTLDESLVPWETRFRMGRQRDWSLPYSDCAFEIDDIEKAFIFYDPFFEPDRRHVERLEGDNVIRLKTWFSGHYSPTFLRRADLLKPVMQQALDDTLTPAAFYSLFRGRRHLPWYRKSLEGSLVERGHAALATRVAPAFRRLRKQAAE</sequence>
<keyword evidence="3" id="KW-1185">Reference proteome</keyword>
<evidence type="ECO:0000256" key="1">
    <source>
        <dbReference type="SAM" id="MobiDB-lite"/>
    </source>
</evidence>
<reference evidence="2 3" key="1">
    <citation type="submission" date="2016-10" db="EMBL/GenBank/DDBJ databases">
        <authorList>
            <person name="de Groot N.N."/>
        </authorList>
    </citation>
    <scope>NUCLEOTIDE SEQUENCE [LARGE SCALE GENOMIC DNA]</scope>
    <source>
        <strain evidence="2 3">DSM 100674</strain>
    </source>
</reference>
<dbReference type="Gene3D" id="3.40.50.1820">
    <property type="entry name" value="alpha/beta hydrolase"/>
    <property type="match status" value="1"/>
</dbReference>
<feature type="region of interest" description="Disordered" evidence="1">
    <location>
        <begin position="265"/>
        <end position="285"/>
    </location>
</feature>
<dbReference type="InterPro" id="IPR029058">
    <property type="entry name" value="AB_hydrolase_fold"/>
</dbReference>
<proteinExistence type="predicted"/>